<keyword evidence="3" id="KW-1185">Reference proteome</keyword>
<organism evidence="2 3">
    <name type="scientific">Macleaya cordata</name>
    <name type="common">Five-seeded plume-poppy</name>
    <name type="synonym">Bocconia cordata</name>
    <dbReference type="NCBI Taxonomy" id="56857"/>
    <lineage>
        <taxon>Eukaryota</taxon>
        <taxon>Viridiplantae</taxon>
        <taxon>Streptophyta</taxon>
        <taxon>Embryophyta</taxon>
        <taxon>Tracheophyta</taxon>
        <taxon>Spermatophyta</taxon>
        <taxon>Magnoliopsida</taxon>
        <taxon>Ranunculales</taxon>
        <taxon>Papaveraceae</taxon>
        <taxon>Papaveroideae</taxon>
        <taxon>Macleaya</taxon>
    </lineage>
</organism>
<comment type="caution">
    <text evidence="2">The sequence shown here is derived from an EMBL/GenBank/DDBJ whole genome shotgun (WGS) entry which is preliminary data.</text>
</comment>
<proteinExistence type="predicted"/>
<dbReference type="AlphaFoldDB" id="A0A200QS28"/>
<accession>A0A200QS28</accession>
<protein>
    <submittedName>
        <fullName evidence="2">Uncharacterized protein</fullName>
    </submittedName>
</protein>
<dbReference type="OrthoDB" id="1932340at2759"/>
<evidence type="ECO:0000313" key="3">
    <source>
        <dbReference type="Proteomes" id="UP000195402"/>
    </source>
</evidence>
<dbReference type="InParanoid" id="A0A200QS28"/>
<evidence type="ECO:0000313" key="2">
    <source>
        <dbReference type="EMBL" id="OVA13255.1"/>
    </source>
</evidence>
<gene>
    <name evidence="2" type="ORF">BVC80_8017g3</name>
</gene>
<sequence>MVDDYDTGLQDEYLRRVYGLPLLPNVDDEDDCEPIAKRLKLGYVGSRHTKYDEGKLHNEYDRRRMHRNPLLPDENVQEYNEGTTDVERSKDSSNKRAHLTPMDFGVGGSSGVGSGLDLMATSFNKFVDTKLEHMKSIRDAMTLERNLSTRLFEELDKISGLSEDNVIDAASIILDSSTKTKIFFGMSDERRAYYVKSRILIPSLP</sequence>
<reference evidence="2 3" key="1">
    <citation type="journal article" date="2017" name="Mol. Plant">
        <title>The Genome of Medicinal Plant Macleaya cordata Provides New Insights into Benzylisoquinoline Alkaloids Metabolism.</title>
        <authorList>
            <person name="Liu X."/>
            <person name="Liu Y."/>
            <person name="Huang P."/>
            <person name="Ma Y."/>
            <person name="Qing Z."/>
            <person name="Tang Q."/>
            <person name="Cao H."/>
            <person name="Cheng P."/>
            <person name="Zheng Y."/>
            <person name="Yuan Z."/>
            <person name="Zhou Y."/>
            <person name="Liu J."/>
            <person name="Tang Z."/>
            <person name="Zhuo Y."/>
            <person name="Zhang Y."/>
            <person name="Yu L."/>
            <person name="Huang J."/>
            <person name="Yang P."/>
            <person name="Peng Q."/>
            <person name="Zhang J."/>
            <person name="Jiang W."/>
            <person name="Zhang Z."/>
            <person name="Lin K."/>
            <person name="Ro D.K."/>
            <person name="Chen X."/>
            <person name="Xiong X."/>
            <person name="Shang Y."/>
            <person name="Huang S."/>
            <person name="Zeng J."/>
        </authorList>
    </citation>
    <scope>NUCLEOTIDE SEQUENCE [LARGE SCALE GENOMIC DNA]</scope>
    <source>
        <strain evidence="3">cv. BLH2017</strain>
        <tissue evidence="2">Root</tissue>
    </source>
</reference>
<dbReference type="Proteomes" id="UP000195402">
    <property type="component" value="Unassembled WGS sequence"/>
</dbReference>
<evidence type="ECO:0000256" key="1">
    <source>
        <dbReference type="SAM" id="MobiDB-lite"/>
    </source>
</evidence>
<dbReference type="EMBL" id="MVGT01001167">
    <property type="protein sequence ID" value="OVA13255.1"/>
    <property type="molecule type" value="Genomic_DNA"/>
</dbReference>
<feature type="compositionally biased region" description="Basic and acidic residues" evidence="1">
    <location>
        <begin position="85"/>
        <end position="94"/>
    </location>
</feature>
<feature type="region of interest" description="Disordered" evidence="1">
    <location>
        <begin position="78"/>
        <end position="102"/>
    </location>
</feature>
<dbReference type="STRING" id="56857.A0A200QS28"/>
<name>A0A200QS28_MACCD</name>